<comment type="subcellular location">
    <subcellularLocation>
        <location evidence="1">Periplasm</location>
    </subcellularLocation>
</comment>
<feature type="signal peptide" evidence="6">
    <location>
        <begin position="1"/>
        <end position="24"/>
    </location>
</feature>
<evidence type="ECO:0000256" key="1">
    <source>
        <dbReference type="ARBA" id="ARBA00004418"/>
    </source>
</evidence>
<keyword evidence="5" id="KW-0143">Chaperone</keyword>
<feature type="domain" description="Pili assembly chaperone C-terminal" evidence="8">
    <location>
        <begin position="167"/>
        <end position="231"/>
    </location>
</feature>
<protein>
    <submittedName>
        <fullName evidence="9">Putative F17-like fimbrial chaperone</fullName>
    </submittedName>
</protein>
<dbReference type="InterPro" id="IPR013783">
    <property type="entry name" value="Ig-like_fold"/>
</dbReference>
<dbReference type="Gene3D" id="2.60.40.10">
    <property type="entry name" value="Immunoglobulins"/>
    <property type="match status" value="2"/>
</dbReference>
<name>A0A3G7TSQ0_9PSED</name>
<evidence type="ECO:0000313" key="9">
    <source>
        <dbReference type="EMBL" id="AZE49299.1"/>
    </source>
</evidence>
<dbReference type="Proteomes" id="UP000268048">
    <property type="component" value="Chromosome"/>
</dbReference>
<evidence type="ECO:0000259" key="8">
    <source>
        <dbReference type="Pfam" id="PF02753"/>
    </source>
</evidence>
<organism evidence="9 10">
    <name type="scientific">Pseudomonas chlororaphis</name>
    <dbReference type="NCBI Taxonomy" id="587753"/>
    <lineage>
        <taxon>Bacteria</taxon>
        <taxon>Pseudomonadati</taxon>
        <taxon>Pseudomonadota</taxon>
        <taxon>Gammaproteobacteria</taxon>
        <taxon>Pseudomonadales</taxon>
        <taxon>Pseudomonadaceae</taxon>
        <taxon>Pseudomonas</taxon>
    </lineage>
</organism>
<dbReference type="GO" id="GO:0030288">
    <property type="term" value="C:outer membrane-bounded periplasmic space"/>
    <property type="evidence" value="ECO:0007669"/>
    <property type="project" value="InterPro"/>
</dbReference>
<evidence type="ECO:0000256" key="3">
    <source>
        <dbReference type="ARBA" id="ARBA00022729"/>
    </source>
</evidence>
<accession>A0A3G7TSQ0</accession>
<evidence type="ECO:0000313" key="10">
    <source>
        <dbReference type="Proteomes" id="UP000268048"/>
    </source>
</evidence>
<dbReference type="InterPro" id="IPR050643">
    <property type="entry name" value="Periplasmic_pilus_chap"/>
</dbReference>
<evidence type="ECO:0000256" key="5">
    <source>
        <dbReference type="ARBA" id="ARBA00023186"/>
    </source>
</evidence>
<dbReference type="PANTHER" id="PTHR30251">
    <property type="entry name" value="PILUS ASSEMBLY CHAPERONE"/>
    <property type="match status" value="1"/>
</dbReference>
<evidence type="ECO:0000259" key="7">
    <source>
        <dbReference type="Pfam" id="PF00345"/>
    </source>
</evidence>
<dbReference type="InterPro" id="IPR008962">
    <property type="entry name" value="PapD-like_sf"/>
</dbReference>
<keyword evidence="4" id="KW-0574">Periplasm</keyword>
<gene>
    <name evidence="9" type="ORF">C4K04_3628</name>
</gene>
<dbReference type="PRINTS" id="PR00969">
    <property type="entry name" value="CHAPERONPILI"/>
</dbReference>
<dbReference type="SUPFAM" id="SSF49354">
    <property type="entry name" value="PapD-like"/>
    <property type="match status" value="1"/>
</dbReference>
<dbReference type="EMBL" id="CP027753">
    <property type="protein sequence ID" value="AZE49299.1"/>
    <property type="molecule type" value="Genomic_DNA"/>
</dbReference>
<dbReference type="InterPro" id="IPR016148">
    <property type="entry name" value="Pili_assmbl_chaperone_C"/>
</dbReference>
<dbReference type="InterPro" id="IPR036316">
    <property type="entry name" value="Pili_assmbl_chap_C_dom_sf"/>
</dbReference>
<reference evidence="9 10" key="1">
    <citation type="submission" date="2018-03" db="EMBL/GenBank/DDBJ databases">
        <title>Diversity of phytobeneficial traits revealed by whole-genome analysis of worldwide-isolated phenazine-producing Pseudomonas spp.</title>
        <authorList>
            <person name="Biessy A."/>
            <person name="Novinscak A."/>
            <person name="Blom J."/>
            <person name="Leger G."/>
            <person name="Thomashow L.S."/>
            <person name="Cazorla F.M."/>
            <person name="Josic D."/>
            <person name="Filion M."/>
        </authorList>
    </citation>
    <scope>NUCLEOTIDE SEQUENCE [LARGE SCALE GENOMIC DNA]</scope>
    <source>
        <strain evidence="9 10">B25</strain>
    </source>
</reference>
<feature type="chain" id="PRO_5018101711" evidence="6">
    <location>
        <begin position="25"/>
        <end position="240"/>
    </location>
</feature>
<comment type="similarity">
    <text evidence="2">Belongs to the periplasmic pilus chaperone family.</text>
</comment>
<evidence type="ECO:0000256" key="6">
    <source>
        <dbReference type="SAM" id="SignalP"/>
    </source>
</evidence>
<dbReference type="InterPro" id="IPR001829">
    <property type="entry name" value="Pili_assmbl_chaperone_bac"/>
</dbReference>
<dbReference type="GO" id="GO:0071555">
    <property type="term" value="P:cell wall organization"/>
    <property type="evidence" value="ECO:0007669"/>
    <property type="project" value="InterPro"/>
</dbReference>
<sequence>MKKSLAMSVALAGLLSLFAVPSHAGISLNGTRVVLAGPKKEASILVLNDESAPIMIQSWIEPFSTSTDQDVPFALTPHLKRLNGNARHQLRVLYQGLGLPADRESVFWLSVQEIPQKSKDENILQIAVRQRIKLFYRPAGLPGDVDQAPSRLQWRMVPKGGKPGLEIRNDSAFHISFGTVNVKSGSNIYSVPATMLPPYSSQSFVIEGASSLAPGGATKIEFESINDDGVAVQHSGDISS</sequence>
<keyword evidence="3 6" id="KW-0732">Signal</keyword>
<dbReference type="Pfam" id="PF00345">
    <property type="entry name" value="PapD_N"/>
    <property type="match status" value="1"/>
</dbReference>
<feature type="domain" description="Pili assembly chaperone N-terminal" evidence="7">
    <location>
        <begin position="25"/>
        <end position="141"/>
    </location>
</feature>
<evidence type="ECO:0000256" key="2">
    <source>
        <dbReference type="ARBA" id="ARBA00007399"/>
    </source>
</evidence>
<dbReference type="RefSeq" id="WP_124321060.1">
    <property type="nucleotide sequence ID" value="NZ_CP027753.1"/>
</dbReference>
<proteinExistence type="inferred from homology"/>
<dbReference type="AlphaFoldDB" id="A0A3G7TSQ0"/>
<dbReference type="SUPFAM" id="SSF49584">
    <property type="entry name" value="Periplasmic chaperone C-domain"/>
    <property type="match status" value="1"/>
</dbReference>
<dbReference type="PANTHER" id="PTHR30251:SF2">
    <property type="entry name" value="FIMBRIAL CHAPERONE YADV-RELATED"/>
    <property type="match status" value="1"/>
</dbReference>
<evidence type="ECO:0000256" key="4">
    <source>
        <dbReference type="ARBA" id="ARBA00022764"/>
    </source>
</evidence>
<dbReference type="Pfam" id="PF02753">
    <property type="entry name" value="PapD_C"/>
    <property type="match status" value="1"/>
</dbReference>
<dbReference type="InterPro" id="IPR016147">
    <property type="entry name" value="Pili_assmbl_chaperone_N"/>
</dbReference>